<dbReference type="EMBL" id="CP017781">
    <property type="protein sequence ID" value="AOZ68477.1"/>
    <property type="molecule type" value="Genomic_DNA"/>
</dbReference>
<evidence type="ECO:0000313" key="1">
    <source>
        <dbReference type="EMBL" id="AOZ68477.1"/>
    </source>
</evidence>
<organism evidence="1 2">
    <name type="scientific">Rhodobacter xanthinilyticus</name>
    <dbReference type="NCBI Taxonomy" id="1850250"/>
    <lineage>
        <taxon>Bacteria</taxon>
        <taxon>Pseudomonadati</taxon>
        <taxon>Pseudomonadota</taxon>
        <taxon>Alphaproteobacteria</taxon>
        <taxon>Rhodobacterales</taxon>
        <taxon>Rhodobacter group</taxon>
        <taxon>Rhodobacter</taxon>
    </lineage>
</organism>
<dbReference type="KEGG" id="rhp:LPB142_03410"/>
<name>A0A1D9M9G2_9RHOB</name>
<sequence length="108" mass="11409">MLKEFYALSFGFAALILLQAQGAHSQPAGQIPCGARAEILAQLADRYHETRRAIGLAANNTLLEIFASEESGSFTILATVPGGPTCLIAAGENFETVAERLQLSGKTT</sequence>
<keyword evidence="2" id="KW-1185">Reference proteome</keyword>
<proteinExistence type="predicted"/>
<dbReference type="Proteomes" id="UP000176562">
    <property type="component" value="Chromosome"/>
</dbReference>
<accession>A0A1D9M9G2</accession>
<evidence type="ECO:0000313" key="2">
    <source>
        <dbReference type="Proteomes" id="UP000176562"/>
    </source>
</evidence>
<gene>
    <name evidence="1" type="ORF">LPB142_03410</name>
</gene>
<dbReference type="AlphaFoldDB" id="A0A1D9M9G2"/>
<reference evidence="1 2" key="1">
    <citation type="submission" date="2016-10" db="EMBL/GenBank/DDBJ databases">
        <title>Rhodobacter sp. LPB0142, isolated from sea water.</title>
        <authorList>
            <person name="Kim E."/>
            <person name="Yi H."/>
        </authorList>
    </citation>
    <scope>NUCLEOTIDE SEQUENCE [LARGE SCALE GENOMIC DNA]</scope>
    <source>
        <strain evidence="1 2">LPB0142</strain>
    </source>
</reference>
<dbReference type="RefSeq" id="WP_068767239.1">
    <property type="nucleotide sequence ID" value="NZ_CP017781.1"/>
</dbReference>
<dbReference type="STRING" id="1850250.LPB142_03410"/>
<protein>
    <submittedName>
        <fullName evidence="1">Uncharacterized protein</fullName>
    </submittedName>
</protein>